<organism evidence="1 2">
    <name type="scientific">Striga asiatica</name>
    <name type="common">Asiatic witchweed</name>
    <name type="synonym">Buchnera asiatica</name>
    <dbReference type="NCBI Taxonomy" id="4170"/>
    <lineage>
        <taxon>Eukaryota</taxon>
        <taxon>Viridiplantae</taxon>
        <taxon>Streptophyta</taxon>
        <taxon>Embryophyta</taxon>
        <taxon>Tracheophyta</taxon>
        <taxon>Spermatophyta</taxon>
        <taxon>Magnoliopsida</taxon>
        <taxon>eudicotyledons</taxon>
        <taxon>Gunneridae</taxon>
        <taxon>Pentapetalae</taxon>
        <taxon>asterids</taxon>
        <taxon>lamiids</taxon>
        <taxon>Lamiales</taxon>
        <taxon>Orobanchaceae</taxon>
        <taxon>Buchnereae</taxon>
        <taxon>Striga</taxon>
    </lineage>
</organism>
<evidence type="ECO:0000313" key="2">
    <source>
        <dbReference type="Proteomes" id="UP000325081"/>
    </source>
</evidence>
<protein>
    <submittedName>
        <fullName evidence="1">Uracil phosphoribosyltransferase</fullName>
    </submittedName>
</protein>
<keyword evidence="1" id="KW-0328">Glycosyltransferase</keyword>
<sequence length="164" mass="18270">MKSAAHLNVKTYETWCFLEKHCMCRSNHCPHYTKTKSEARGSLAGLSGHYSNCSPSPQTQLQGAIHLEIINHLLGMLAAEHEVSLGCAFSSWTPHLVQHKTSTIRNQSIPVKLFDEDIMKLSFGMALEHKITCSGTIPFAWRARIARDFRLLSEFGALSASPES</sequence>
<reference evidence="2" key="1">
    <citation type="journal article" date="2019" name="Curr. Biol.">
        <title>Genome Sequence of Striga asiatica Provides Insight into the Evolution of Plant Parasitism.</title>
        <authorList>
            <person name="Yoshida S."/>
            <person name="Kim S."/>
            <person name="Wafula E.K."/>
            <person name="Tanskanen J."/>
            <person name="Kim Y.M."/>
            <person name="Honaas L."/>
            <person name="Yang Z."/>
            <person name="Spallek T."/>
            <person name="Conn C.E."/>
            <person name="Ichihashi Y."/>
            <person name="Cheong K."/>
            <person name="Cui S."/>
            <person name="Der J.P."/>
            <person name="Gundlach H."/>
            <person name="Jiao Y."/>
            <person name="Hori C."/>
            <person name="Ishida J.K."/>
            <person name="Kasahara H."/>
            <person name="Kiba T."/>
            <person name="Kim M.S."/>
            <person name="Koo N."/>
            <person name="Laohavisit A."/>
            <person name="Lee Y.H."/>
            <person name="Lumba S."/>
            <person name="McCourt P."/>
            <person name="Mortimer J.C."/>
            <person name="Mutuku J.M."/>
            <person name="Nomura T."/>
            <person name="Sasaki-Sekimoto Y."/>
            <person name="Seto Y."/>
            <person name="Wang Y."/>
            <person name="Wakatake T."/>
            <person name="Sakakibara H."/>
            <person name="Demura T."/>
            <person name="Yamaguchi S."/>
            <person name="Yoneyama K."/>
            <person name="Manabe R.I."/>
            <person name="Nelson D.C."/>
            <person name="Schulman A.H."/>
            <person name="Timko M.P."/>
            <person name="dePamphilis C.W."/>
            <person name="Choi D."/>
            <person name="Shirasu K."/>
        </authorList>
    </citation>
    <scope>NUCLEOTIDE SEQUENCE [LARGE SCALE GENOMIC DNA]</scope>
    <source>
        <strain evidence="2">cv. UVA1</strain>
    </source>
</reference>
<accession>A0A5A7QEP0</accession>
<proteinExistence type="predicted"/>
<comment type="caution">
    <text evidence="1">The sequence shown here is derived from an EMBL/GenBank/DDBJ whole genome shotgun (WGS) entry which is preliminary data.</text>
</comment>
<gene>
    <name evidence="1" type="ORF">STAS_19673</name>
</gene>
<keyword evidence="2" id="KW-1185">Reference proteome</keyword>
<dbReference type="Proteomes" id="UP000325081">
    <property type="component" value="Unassembled WGS sequence"/>
</dbReference>
<name>A0A5A7QEP0_STRAF</name>
<keyword evidence="1" id="KW-0808">Transferase</keyword>
<evidence type="ECO:0000313" key="1">
    <source>
        <dbReference type="EMBL" id="GER42857.1"/>
    </source>
</evidence>
<dbReference type="EMBL" id="BKCP01006482">
    <property type="protein sequence ID" value="GER42857.1"/>
    <property type="molecule type" value="Genomic_DNA"/>
</dbReference>
<dbReference type="GO" id="GO:0016757">
    <property type="term" value="F:glycosyltransferase activity"/>
    <property type="evidence" value="ECO:0007669"/>
    <property type="project" value="UniProtKB-KW"/>
</dbReference>
<dbReference type="AlphaFoldDB" id="A0A5A7QEP0"/>